<evidence type="ECO:0000256" key="4">
    <source>
        <dbReference type="ARBA" id="ARBA00022989"/>
    </source>
</evidence>
<evidence type="ECO:0000313" key="7">
    <source>
        <dbReference type="EMBL" id="MSR91203.1"/>
    </source>
</evidence>
<dbReference type="InterPro" id="IPR002797">
    <property type="entry name" value="Polysacc_synth"/>
</dbReference>
<evidence type="ECO:0000256" key="5">
    <source>
        <dbReference type="ARBA" id="ARBA00023136"/>
    </source>
</evidence>
<dbReference type="PANTHER" id="PTHR30250">
    <property type="entry name" value="PST FAMILY PREDICTED COLANIC ACID TRANSPORTER"/>
    <property type="match status" value="1"/>
</dbReference>
<dbReference type="Pfam" id="PF01943">
    <property type="entry name" value="Polysacc_synt"/>
    <property type="match status" value="1"/>
</dbReference>
<name>A0A7X2T1R9_9CLOT</name>
<reference evidence="7 8" key="1">
    <citation type="submission" date="2019-08" db="EMBL/GenBank/DDBJ databases">
        <title>In-depth cultivation of the pig gut microbiome towards novel bacterial diversity and tailored functional studies.</title>
        <authorList>
            <person name="Wylensek D."/>
            <person name="Hitch T.C.A."/>
            <person name="Clavel T."/>
        </authorList>
    </citation>
    <scope>NUCLEOTIDE SEQUENCE [LARGE SCALE GENOMIC DNA]</scope>
    <source>
        <strain evidence="7 8">WCA-383-APC-5B</strain>
    </source>
</reference>
<gene>
    <name evidence="7" type="ORF">FYJ33_07205</name>
</gene>
<feature type="transmembrane region" description="Helical" evidence="6">
    <location>
        <begin position="401"/>
        <end position="424"/>
    </location>
</feature>
<organism evidence="7 8">
    <name type="scientific">Inconstantimicrobium porci</name>
    <dbReference type="NCBI Taxonomy" id="2652291"/>
    <lineage>
        <taxon>Bacteria</taxon>
        <taxon>Bacillati</taxon>
        <taxon>Bacillota</taxon>
        <taxon>Clostridia</taxon>
        <taxon>Eubacteriales</taxon>
        <taxon>Clostridiaceae</taxon>
        <taxon>Inconstantimicrobium</taxon>
    </lineage>
</organism>
<evidence type="ECO:0000256" key="1">
    <source>
        <dbReference type="ARBA" id="ARBA00004651"/>
    </source>
</evidence>
<protein>
    <submittedName>
        <fullName evidence="7">Oligosaccharide flippase family protein</fullName>
    </submittedName>
</protein>
<feature type="transmembrane region" description="Helical" evidence="6">
    <location>
        <begin position="7"/>
        <end position="28"/>
    </location>
</feature>
<feature type="transmembrane region" description="Helical" evidence="6">
    <location>
        <begin position="40"/>
        <end position="64"/>
    </location>
</feature>
<proteinExistence type="predicted"/>
<keyword evidence="3 6" id="KW-0812">Transmembrane</keyword>
<keyword evidence="4 6" id="KW-1133">Transmembrane helix</keyword>
<evidence type="ECO:0000256" key="3">
    <source>
        <dbReference type="ARBA" id="ARBA00022692"/>
    </source>
</evidence>
<feature type="transmembrane region" description="Helical" evidence="6">
    <location>
        <begin position="182"/>
        <end position="204"/>
    </location>
</feature>
<evidence type="ECO:0000256" key="2">
    <source>
        <dbReference type="ARBA" id="ARBA00022475"/>
    </source>
</evidence>
<evidence type="ECO:0000313" key="8">
    <source>
        <dbReference type="Proteomes" id="UP000460287"/>
    </source>
</evidence>
<feature type="transmembrane region" description="Helical" evidence="6">
    <location>
        <begin position="378"/>
        <end position="395"/>
    </location>
</feature>
<feature type="transmembrane region" description="Helical" evidence="6">
    <location>
        <begin position="436"/>
        <end position="455"/>
    </location>
</feature>
<sequence>MSKEKQLVINTIASLIVFGINLVISFFVTPYITESIGAEAYGFVSLANSFVNYATIITIALNSVGGRFISIEYHKGNKEQASKYLSSVFFSNVFMSVLVIIASAAIIFNLEDILNISPHLVIDVKLLFIFIFLNFVVSILSTVFSVATFITNKLYMSNIANVLGVVVRIVLLFALFARFSPIIYFVGLTSVIGTIVVAACNIFYTKILTPELKVKKKYFSVKLTKELFSAGIWSSITKFGQVLSDGLDLLISNIFINSFVMGQLSIAKTVGNIMSILLSTVSSLFAPNLTMYYAKGEIKKLVSGLKMRMKFTGFFANIPFCVFIVWGYEFFNLWVPSQDISLIYALAVLTIQAILISGVSTPLINVFLITNKLKVNSLFWLAISVFDIIIVILLLNLTDIGIFAIAGVSTLVGFICNLTFVPIYTSVCLGVKKTEFYPIICRYIATTIVILAVLFLGKSFVTFKITWMMLIVYCGISTIIALAINTGLFLNKHERKKLLEKLMIKK</sequence>
<accession>A0A7X2T1R9</accession>
<dbReference type="EMBL" id="VULX01000008">
    <property type="protein sequence ID" value="MSR91203.1"/>
    <property type="molecule type" value="Genomic_DNA"/>
</dbReference>
<feature type="transmembrane region" description="Helical" evidence="6">
    <location>
        <begin position="84"/>
        <end position="108"/>
    </location>
</feature>
<dbReference type="Proteomes" id="UP000460287">
    <property type="component" value="Unassembled WGS sequence"/>
</dbReference>
<comment type="subcellular location">
    <subcellularLocation>
        <location evidence="1">Cell membrane</location>
        <topology evidence="1">Multi-pass membrane protein</topology>
    </subcellularLocation>
</comment>
<comment type="caution">
    <text evidence="7">The sequence shown here is derived from an EMBL/GenBank/DDBJ whole genome shotgun (WGS) entry which is preliminary data.</text>
</comment>
<dbReference type="AlphaFoldDB" id="A0A7X2T1R9"/>
<dbReference type="PANTHER" id="PTHR30250:SF26">
    <property type="entry name" value="PSMA PROTEIN"/>
    <property type="match status" value="1"/>
</dbReference>
<dbReference type="GO" id="GO:0005886">
    <property type="term" value="C:plasma membrane"/>
    <property type="evidence" value="ECO:0007669"/>
    <property type="project" value="UniProtKB-SubCell"/>
</dbReference>
<dbReference type="InterPro" id="IPR050833">
    <property type="entry name" value="Poly_Biosynth_Transport"/>
</dbReference>
<evidence type="ECO:0000256" key="6">
    <source>
        <dbReference type="SAM" id="Phobius"/>
    </source>
</evidence>
<feature type="transmembrane region" description="Helical" evidence="6">
    <location>
        <begin position="467"/>
        <end position="490"/>
    </location>
</feature>
<feature type="transmembrane region" description="Helical" evidence="6">
    <location>
        <begin position="128"/>
        <end position="151"/>
    </location>
</feature>
<feature type="transmembrane region" description="Helical" evidence="6">
    <location>
        <begin position="158"/>
        <end position="176"/>
    </location>
</feature>
<keyword evidence="5 6" id="KW-0472">Membrane</keyword>
<keyword evidence="8" id="KW-1185">Reference proteome</keyword>
<feature type="transmembrane region" description="Helical" evidence="6">
    <location>
        <begin position="314"/>
        <end position="335"/>
    </location>
</feature>
<keyword evidence="2" id="KW-1003">Cell membrane</keyword>
<feature type="transmembrane region" description="Helical" evidence="6">
    <location>
        <begin position="341"/>
        <end position="366"/>
    </location>
</feature>